<proteinExistence type="predicted"/>
<gene>
    <name evidence="1" type="ORF">TM448A04194_0003</name>
</gene>
<accession>A0A6H2A145</accession>
<name>A0A6H2A145_9ZZZZ</name>
<sequence length="51" mass="5766">MTILTCLYCDWVGDNTELIALTDDPNDKKFDFCPICESDDFEEEDEEGLGG</sequence>
<evidence type="ECO:0000313" key="1">
    <source>
        <dbReference type="EMBL" id="QJA53916.1"/>
    </source>
</evidence>
<dbReference type="AlphaFoldDB" id="A0A6H2A145"/>
<reference evidence="1" key="1">
    <citation type="submission" date="2020-03" db="EMBL/GenBank/DDBJ databases">
        <title>The deep terrestrial virosphere.</title>
        <authorList>
            <person name="Holmfeldt K."/>
            <person name="Nilsson E."/>
            <person name="Simone D."/>
            <person name="Lopez-Fernandez M."/>
            <person name="Wu X."/>
            <person name="de Brujin I."/>
            <person name="Lundin D."/>
            <person name="Andersson A."/>
            <person name="Bertilsson S."/>
            <person name="Dopson M."/>
        </authorList>
    </citation>
    <scope>NUCLEOTIDE SEQUENCE</scope>
    <source>
        <strain evidence="1">TM448A04194</strain>
    </source>
</reference>
<protein>
    <submittedName>
        <fullName evidence="1">Uncharacterized protein</fullName>
    </submittedName>
</protein>
<organism evidence="1">
    <name type="scientific">viral metagenome</name>
    <dbReference type="NCBI Taxonomy" id="1070528"/>
    <lineage>
        <taxon>unclassified sequences</taxon>
        <taxon>metagenomes</taxon>
        <taxon>organismal metagenomes</taxon>
    </lineage>
</organism>
<dbReference type="EMBL" id="MT144462">
    <property type="protein sequence ID" value="QJA53916.1"/>
    <property type="molecule type" value="Genomic_DNA"/>
</dbReference>